<name>A0A7G1HZ15_9BACT</name>
<dbReference type="GO" id="GO:0016757">
    <property type="term" value="F:glycosyltransferase activity"/>
    <property type="evidence" value="ECO:0007669"/>
    <property type="project" value="InterPro"/>
</dbReference>
<dbReference type="InterPro" id="IPR028098">
    <property type="entry name" value="Glyco_trans_4-like_N"/>
</dbReference>
<accession>A0A7G1HZ15</accession>
<keyword evidence="4" id="KW-1185">Reference proteome</keyword>
<evidence type="ECO:0000313" key="4">
    <source>
        <dbReference type="Proteomes" id="UP000594042"/>
    </source>
</evidence>
<evidence type="ECO:0000259" key="2">
    <source>
        <dbReference type="Pfam" id="PF13439"/>
    </source>
</evidence>
<dbReference type="SUPFAM" id="SSF53756">
    <property type="entry name" value="UDP-Glycosyltransferase/glycogen phosphorylase"/>
    <property type="match status" value="1"/>
</dbReference>
<organism evidence="3 4">
    <name type="scientific">Coprobacter secundus subsp. similis</name>
    <dbReference type="NCBI Taxonomy" id="2751153"/>
    <lineage>
        <taxon>Bacteria</taxon>
        <taxon>Pseudomonadati</taxon>
        <taxon>Bacteroidota</taxon>
        <taxon>Bacteroidia</taxon>
        <taxon>Bacteroidales</taxon>
        <taxon>Barnesiellaceae</taxon>
        <taxon>Coprobacter</taxon>
    </lineage>
</organism>
<evidence type="ECO:0000313" key="3">
    <source>
        <dbReference type="EMBL" id="BCI64273.1"/>
    </source>
</evidence>
<feature type="domain" description="Glycosyltransferase subfamily 4-like N-terminal" evidence="2">
    <location>
        <begin position="13"/>
        <end position="170"/>
    </location>
</feature>
<dbReference type="PANTHER" id="PTHR12526:SF630">
    <property type="entry name" value="GLYCOSYLTRANSFERASE"/>
    <property type="match status" value="1"/>
</dbReference>
<reference evidence="4" key="1">
    <citation type="submission" date="2020-07" db="EMBL/GenBank/DDBJ databases">
        <title>Complete genome sequencing of Coprobacter sp. strain 2CBH44.</title>
        <authorList>
            <person name="Sakamoto M."/>
            <person name="Murakami T."/>
            <person name="Mori H."/>
        </authorList>
    </citation>
    <scope>NUCLEOTIDE SEQUENCE [LARGE SCALE GENOMIC DNA]</scope>
    <source>
        <strain evidence="4">2CBH44</strain>
    </source>
</reference>
<proteinExistence type="predicted"/>
<dbReference type="KEGG" id="copr:Cop2CBH44_26260"/>
<dbReference type="InterPro" id="IPR001296">
    <property type="entry name" value="Glyco_trans_1"/>
</dbReference>
<protein>
    <submittedName>
        <fullName evidence="3">Glycosyl transferase</fullName>
    </submittedName>
</protein>
<keyword evidence="3" id="KW-0808">Transferase</keyword>
<dbReference type="EMBL" id="AP023322">
    <property type="protein sequence ID" value="BCI64273.1"/>
    <property type="molecule type" value="Genomic_DNA"/>
</dbReference>
<sequence>MKLLFCIPLMCGGGAERVMALLCNGLSARGHEVVLATDTKQESFYSLDKKIRLVSLYPDLAPGGNIFRKIYYNLFLLYPKIRTVIKKEKPDVIISFLYILNPKVILASRFLNIPVVSCEHTNFINNRTWLKTIRRVYINKLADKVTVLTQRDFDLLKGKLNNMEIMPNPISFPVCNVFNVFRKKVVLAVGNLNAYEGKGFLGLIKAWSSIASKNKDWTLCIAGRGGEKSMYILRNLIEECKLESQVKLLGEIKDIELLYRTSTIFVLSSKNEGLPMVLMEAMSQGCACVSFDISTGPREIIDDGVDGILVKENDFGELMEKIEWLISDEEMCRKLGEKAMLSMNRYSLPVILDKWESLLSGVRNEN</sequence>
<dbReference type="Pfam" id="PF00534">
    <property type="entry name" value="Glycos_transf_1"/>
    <property type="match status" value="1"/>
</dbReference>
<dbReference type="Pfam" id="PF13439">
    <property type="entry name" value="Glyco_transf_4"/>
    <property type="match status" value="1"/>
</dbReference>
<dbReference type="CDD" id="cd03820">
    <property type="entry name" value="GT4_AmsD-like"/>
    <property type="match status" value="1"/>
</dbReference>
<dbReference type="PANTHER" id="PTHR12526">
    <property type="entry name" value="GLYCOSYLTRANSFERASE"/>
    <property type="match status" value="1"/>
</dbReference>
<dbReference type="Proteomes" id="UP000594042">
    <property type="component" value="Chromosome"/>
</dbReference>
<dbReference type="AlphaFoldDB" id="A0A7G1HZ15"/>
<dbReference type="RefSeq" id="WP_021929603.1">
    <property type="nucleotide sequence ID" value="NZ_AP023322.1"/>
</dbReference>
<feature type="domain" description="Glycosyl transferase family 1" evidence="1">
    <location>
        <begin position="183"/>
        <end position="339"/>
    </location>
</feature>
<dbReference type="Gene3D" id="3.40.50.2000">
    <property type="entry name" value="Glycogen Phosphorylase B"/>
    <property type="match status" value="2"/>
</dbReference>
<evidence type="ECO:0000259" key="1">
    <source>
        <dbReference type="Pfam" id="PF00534"/>
    </source>
</evidence>
<gene>
    <name evidence="3" type="ORF">Cop2CBH44_26260</name>
</gene>